<dbReference type="PANTHER" id="PTHR35889:SF3">
    <property type="entry name" value="F-BOX DOMAIN-CONTAINING PROTEIN"/>
    <property type="match status" value="1"/>
</dbReference>
<evidence type="ECO:0000259" key="2">
    <source>
        <dbReference type="Pfam" id="PF07587"/>
    </source>
</evidence>
<accession>A0ABY6CYH3</accession>
<dbReference type="Proteomes" id="UP001062165">
    <property type="component" value="Chromosome"/>
</dbReference>
<dbReference type="InterPro" id="IPR013320">
    <property type="entry name" value="ConA-like_dom_sf"/>
</dbReference>
<gene>
    <name evidence="4" type="ORF">N7E81_10915</name>
</gene>
<name>A0ABY6CYH3_9BACT</name>
<dbReference type="InterPro" id="IPR011444">
    <property type="entry name" value="DUF1549"/>
</dbReference>
<sequence length="1078" mass="122158">MKNQYFYFILLGIWGAGFLSSCRPTLPEGVKVAYEQLPQSLDFNIHVKPILSDKCFACHGPDKGKIEAGLQLHAAETAYAELPESPGKHAVVPGSLSASELFHRILSDDPNAIMPPSKSNISLSDYEKAVLTKWVEEGAEYKPHWAFVKPEKPEVPTVESESNARNAIDHFILSRLEEENLTPANRSERSLLLRRLSLDLTGLPPSVEEIKTFVNDNDADAYEKQVDRLLASPHYGEKMAVDWMDLSRFSDTYGYQVDFYRDMSPWRDWVIKAFNDNMSYDQFVTWQLAGDLLPNATREQILATGFNRLHAQNSEDGIIEEEYRVEQVIDRTSVVGQGIMGLTVACARCHDHKYDPISHKEFYSLYSFFNNVNESGQISRDPMDIPVPTLLIPDKEQKEVIAYLQKLEKEQESQLHATKNESEADQWIAAGGYKVASSNLNQGMAAHFTLDGHLKNKITGQSGRMARMYTDAEPAAFSQSDGRKGLLVNGDSWLDLKPVGIYGRDESFSIGLWVNLPDSLKEGVIFHKNKGVRLHGYKGYHLYYRDGKLEVMLAHTWPDNAIEKVGTTTIPTNEWVQLTMTYDGSSKAEGVKLYINGKEESMIVNNDNLYKDILFHDYIDEIYPEPLEPGLKVGGRWRGFGIKDALVDDIMVYDRSLTAFEVLQLAGSPMAKNILEKASQQLTVSERELLREYYWENVSNSYRITSADLQKTRAVLADTLDAVKEVMVMKEMDSPRQAYVLKRGLYDNYGEAVAPGTPSTVLPMDEKLPKNRLGLAQWFFDEDHPLTARVAVNRYWQHLFGRGIVRTSEDFGNQGELPSHPELLDWLAIWFMEHDWDVKALHKLMVMSATYQQDSYCSPELREKDPDNVLLARGPQMRLTSEMIRDNALAVSDLLVPKIGGESVRPYQREGLWAMNSNTYVQGEGEDLYRRSLYSIWKRSVPLPTQATFDQPDRSECTVRRQKTNTPLQALVLLNDPTFVETSRKIGERITQADDSAKAIKEAFVKLTGRMPVEEEMNLLHALQQDEYEKFKADENRAKGWLETGAYRVDPSLDSNLVAANAVVASVILNTDATITKR</sequence>
<dbReference type="Pfam" id="PF07587">
    <property type="entry name" value="PSD1"/>
    <property type="match status" value="1"/>
</dbReference>
<proteinExistence type="predicted"/>
<organism evidence="4 5">
    <name type="scientific">Reichenbachiella carrageenanivorans</name>
    <dbReference type="NCBI Taxonomy" id="2979869"/>
    <lineage>
        <taxon>Bacteria</taxon>
        <taxon>Pseudomonadati</taxon>
        <taxon>Bacteroidota</taxon>
        <taxon>Cytophagia</taxon>
        <taxon>Cytophagales</taxon>
        <taxon>Reichenbachiellaceae</taxon>
        <taxon>Reichenbachiella</taxon>
    </lineage>
</organism>
<dbReference type="Pfam" id="PF07635">
    <property type="entry name" value="PSCyt1"/>
    <property type="match status" value="1"/>
</dbReference>
<keyword evidence="5" id="KW-1185">Reference proteome</keyword>
<dbReference type="InterPro" id="IPR022655">
    <property type="entry name" value="DUF1553"/>
</dbReference>
<dbReference type="InterPro" id="IPR011429">
    <property type="entry name" value="Cyt_c_Planctomycete-type"/>
</dbReference>
<dbReference type="InterPro" id="IPR036909">
    <property type="entry name" value="Cyt_c-like_dom_sf"/>
</dbReference>
<dbReference type="SUPFAM" id="SSF46626">
    <property type="entry name" value="Cytochrome c"/>
    <property type="match status" value="1"/>
</dbReference>
<protein>
    <submittedName>
        <fullName evidence="4">DUF1553 domain-containing protein</fullName>
    </submittedName>
</protein>
<dbReference type="RefSeq" id="WP_263049625.1">
    <property type="nucleotide sequence ID" value="NZ_CP106735.1"/>
</dbReference>
<feature type="domain" description="Cytochrome C Planctomycete-type" evidence="3">
    <location>
        <begin position="55"/>
        <end position="117"/>
    </location>
</feature>
<feature type="domain" description="DUF1553" evidence="2">
    <location>
        <begin position="771"/>
        <end position="1022"/>
    </location>
</feature>
<dbReference type="SUPFAM" id="SSF49899">
    <property type="entry name" value="Concanavalin A-like lectins/glucanases"/>
    <property type="match status" value="1"/>
</dbReference>
<dbReference type="Pfam" id="PF13385">
    <property type="entry name" value="Laminin_G_3"/>
    <property type="match status" value="1"/>
</dbReference>
<dbReference type="PROSITE" id="PS51257">
    <property type="entry name" value="PROKAR_LIPOPROTEIN"/>
    <property type="match status" value="1"/>
</dbReference>
<dbReference type="Pfam" id="PF07583">
    <property type="entry name" value="PSCyt2"/>
    <property type="match status" value="1"/>
</dbReference>
<evidence type="ECO:0000259" key="1">
    <source>
        <dbReference type="Pfam" id="PF07583"/>
    </source>
</evidence>
<reference evidence="4" key="1">
    <citation type="submission" date="2022-10" db="EMBL/GenBank/DDBJ databases">
        <title>Comparative genomics and taxonomic characterization of three novel marine species of genus Reichenbachiella exhibiting antioxidant and polysaccharide degradation activities.</title>
        <authorList>
            <person name="Muhammad N."/>
            <person name="Lee Y.-J."/>
            <person name="Ko J."/>
            <person name="Kim S.-G."/>
        </authorList>
    </citation>
    <scope>NUCLEOTIDE SEQUENCE</scope>
    <source>
        <strain evidence="4">Wsw4-B4</strain>
    </source>
</reference>
<dbReference type="PANTHER" id="PTHR35889">
    <property type="entry name" value="CYCLOINULO-OLIGOSACCHARIDE FRUCTANOTRANSFERASE-RELATED"/>
    <property type="match status" value="1"/>
</dbReference>
<feature type="domain" description="DUF1549" evidence="1">
    <location>
        <begin position="168"/>
        <end position="373"/>
    </location>
</feature>
<evidence type="ECO:0000313" key="4">
    <source>
        <dbReference type="EMBL" id="UXX77878.1"/>
    </source>
</evidence>
<evidence type="ECO:0000313" key="5">
    <source>
        <dbReference type="Proteomes" id="UP001062165"/>
    </source>
</evidence>
<evidence type="ECO:0000259" key="3">
    <source>
        <dbReference type="Pfam" id="PF07635"/>
    </source>
</evidence>
<dbReference type="EMBL" id="CP106735">
    <property type="protein sequence ID" value="UXX77878.1"/>
    <property type="molecule type" value="Genomic_DNA"/>
</dbReference>
<dbReference type="Gene3D" id="2.60.120.200">
    <property type="match status" value="1"/>
</dbReference>